<comment type="subcellular location">
    <subcellularLocation>
        <location evidence="1">Membrane</location>
        <topology evidence="1">Multi-pass membrane protein</topology>
    </subcellularLocation>
</comment>
<keyword evidence="5 8" id="KW-0812">Transmembrane</keyword>
<evidence type="ECO:0000256" key="2">
    <source>
        <dbReference type="ARBA" id="ARBA00005179"/>
    </source>
</evidence>
<comment type="pathway">
    <text evidence="2">Secondary metabolite biosynthesis.</text>
</comment>
<reference evidence="10 11" key="1">
    <citation type="journal article" date="2015" name="Fungal Genet. Biol.">
        <title>Evolution of novel wood decay mechanisms in Agaricales revealed by the genome sequences of Fistulina hepatica and Cylindrobasidium torrendii.</title>
        <authorList>
            <person name="Floudas D."/>
            <person name="Held B.W."/>
            <person name="Riley R."/>
            <person name="Nagy L.G."/>
            <person name="Koehler G."/>
            <person name="Ransdell A.S."/>
            <person name="Younus H."/>
            <person name="Chow J."/>
            <person name="Chiniquy J."/>
            <person name="Lipzen A."/>
            <person name="Tritt A."/>
            <person name="Sun H."/>
            <person name="Haridas S."/>
            <person name="LaButti K."/>
            <person name="Ohm R.A."/>
            <person name="Kues U."/>
            <person name="Blanchette R.A."/>
            <person name="Grigoriev I.V."/>
            <person name="Minto R.E."/>
            <person name="Hibbett D.S."/>
        </authorList>
    </citation>
    <scope>NUCLEOTIDE SEQUENCE [LARGE SCALE GENOMIC DNA]</scope>
    <source>
        <strain evidence="10 11">FP15055 ss-10</strain>
    </source>
</reference>
<dbReference type="GO" id="GO:0008374">
    <property type="term" value="F:O-acyltransferase activity"/>
    <property type="evidence" value="ECO:0007669"/>
    <property type="project" value="InterPro"/>
</dbReference>
<dbReference type="STRING" id="1314674.A0A0D7BK98"/>
<comment type="similarity">
    <text evidence="3">Belongs to the wax synthase family.</text>
</comment>
<evidence type="ECO:0000256" key="3">
    <source>
        <dbReference type="ARBA" id="ARBA00007282"/>
    </source>
</evidence>
<dbReference type="Proteomes" id="UP000054007">
    <property type="component" value="Unassembled WGS sequence"/>
</dbReference>
<evidence type="ECO:0000256" key="1">
    <source>
        <dbReference type="ARBA" id="ARBA00004141"/>
    </source>
</evidence>
<evidence type="ECO:0000313" key="11">
    <source>
        <dbReference type="Proteomes" id="UP000054007"/>
    </source>
</evidence>
<keyword evidence="6 8" id="KW-1133">Transmembrane helix</keyword>
<evidence type="ECO:0000256" key="7">
    <source>
        <dbReference type="ARBA" id="ARBA00023136"/>
    </source>
</evidence>
<dbReference type="PANTHER" id="PTHR31595:SF57">
    <property type="entry name" value="OS04G0481900 PROTEIN"/>
    <property type="match status" value="1"/>
</dbReference>
<dbReference type="GO" id="GO:0016020">
    <property type="term" value="C:membrane"/>
    <property type="evidence" value="ECO:0007669"/>
    <property type="project" value="UniProtKB-SubCell"/>
</dbReference>
<keyword evidence="4" id="KW-0808">Transferase</keyword>
<protein>
    <recommendedName>
        <fullName evidence="9">Wax synthase domain-containing protein</fullName>
    </recommendedName>
</protein>
<gene>
    <name evidence="10" type="ORF">CYLTODRAFT_441881</name>
</gene>
<name>A0A0D7BK98_9AGAR</name>
<dbReference type="Pfam" id="PF13813">
    <property type="entry name" value="MBOAT_2"/>
    <property type="match status" value="1"/>
</dbReference>
<dbReference type="InterPro" id="IPR044851">
    <property type="entry name" value="Wax_synthase"/>
</dbReference>
<evidence type="ECO:0000259" key="9">
    <source>
        <dbReference type="Pfam" id="PF13813"/>
    </source>
</evidence>
<evidence type="ECO:0000313" key="10">
    <source>
        <dbReference type="EMBL" id="KIY70539.1"/>
    </source>
</evidence>
<evidence type="ECO:0000256" key="4">
    <source>
        <dbReference type="ARBA" id="ARBA00022679"/>
    </source>
</evidence>
<dbReference type="AlphaFoldDB" id="A0A0D7BK98"/>
<dbReference type="EMBL" id="KN880466">
    <property type="protein sequence ID" value="KIY70539.1"/>
    <property type="molecule type" value="Genomic_DNA"/>
</dbReference>
<feature type="domain" description="Wax synthase" evidence="9">
    <location>
        <begin position="237"/>
        <end position="327"/>
    </location>
</feature>
<keyword evidence="7 8" id="KW-0472">Membrane</keyword>
<dbReference type="OrthoDB" id="1077582at2759"/>
<accession>A0A0D7BK98</accession>
<feature type="transmembrane region" description="Helical" evidence="8">
    <location>
        <begin position="289"/>
        <end position="313"/>
    </location>
</feature>
<evidence type="ECO:0000256" key="5">
    <source>
        <dbReference type="ARBA" id="ARBA00022692"/>
    </source>
</evidence>
<feature type="transmembrane region" description="Helical" evidence="8">
    <location>
        <begin position="349"/>
        <end position="368"/>
    </location>
</feature>
<sequence>MVWTGLHLPPIAIEARSPLTVETILKLFLPAQLAIVASAYATTHKYGFLTRVSLLPVVLFLCYRLAVGIDVSRQDIHIDVLGFHIKGDNLAQAYFNQGLLIGMFLSSLRAISWTFSGAPSRSVVRELCTLRGKHVPKPCEWRPTGQRGLFIFLTILSALASTLLFDLIHIHIHILAPDLFRVPGGHPNGLLGNEWPTLKTMHLSACAYLLTWLTLHRVYDVATLVGVGLVRQDPAEWPPLFGTFYVSTSLRAFWGRQWHQLFRDAFVGAVGKPVSLGLTRIGAGASRSVVDFVAGLAVFVVSAVMHWLGIWAMGMGSDGWKTGGFFVVQYAGIVLQTSARRLAGEKRNGLVWALLSWAFTAFWIVWWGTWMVDEWVRRGFVFDLAILPDPAAARLARFLKNVLPYGN</sequence>
<organism evidence="10 11">
    <name type="scientific">Cylindrobasidium torrendii FP15055 ss-10</name>
    <dbReference type="NCBI Taxonomy" id="1314674"/>
    <lineage>
        <taxon>Eukaryota</taxon>
        <taxon>Fungi</taxon>
        <taxon>Dikarya</taxon>
        <taxon>Basidiomycota</taxon>
        <taxon>Agaricomycotina</taxon>
        <taxon>Agaricomycetes</taxon>
        <taxon>Agaricomycetidae</taxon>
        <taxon>Agaricales</taxon>
        <taxon>Marasmiineae</taxon>
        <taxon>Physalacriaceae</taxon>
        <taxon>Cylindrobasidium</taxon>
    </lineage>
</organism>
<proteinExistence type="inferred from homology"/>
<dbReference type="GO" id="GO:0006629">
    <property type="term" value="P:lipid metabolic process"/>
    <property type="evidence" value="ECO:0007669"/>
    <property type="project" value="InterPro"/>
</dbReference>
<feature type="transmembrane region" description="Helical" evidence="8">
    <location>
        <begin position="48"/>
        <end position="67"/>
    </location>
</feature>
<evidence type="ECO:0000256" key="8">
    <source>
        <dbReference type="SAM" id="Phobius"/>
    </source>
</evidence>
<feature type="transmembrane region" description="Helical" evidence="8">
    <location>
        <begin position="149"/>
        <end position="176"/>
    </location>
</feature>
<dbReference type="InterPro" id="IPR032805">
    <property type="entry name" value="Wax_synthase_dom"/>
</dbReference>
<keyword evidence="11" id="KW-1185">Reference proteome</keyword>
<dbReference type="PANTHER" id="PTHR31595">
    <property type="entry name" value="LONG-CHAIN-ALCOHOL O-FATTY-ACYLTRANSFERASE 3-RELATED"/>
    <property type="match status" value="1"/>
</dbReference>
<evidence type="ECO:0000256" key="6">
    <source>
        <dbReference type="ARBA" id="ARBA00022989"/>
    </source>
</evidence>